<organism evidence="2 3">
    <name type="scientific">Acinetobacter pittii</name>
    <name type="common">Acinetobacter genomosp. 3</name>
    <dbReference type="NCBI Taxonomy" id="48296"/>
    <lineage>
        <taxon>Bacteria</taxon>
        <taxon>Pseudomonadati</taxon>
        <taxon>Pseudomonadota</taxon>
        <taxon>Gammaproteobacteria</taxon>
        <taxon>Moraxellales</taxon>
        <taxon>Moraxellaceae</taxon>
        <taxon>Acinetobacter</taxon>
        <taxon>Acinetobacter calcoaceticus/baumannii complex</taxon>
    </lineage>
</organism>
<proteinExistence type="predicted"/>
<comment type="caution">
    <text evidence="2">The sequence shown here is derived from an EMBL/GenBank/DDBJ whole genome shotgun (WGS) entry which is preliminary data.</text>
</comment>
<sequence>MNTAPKELSKQLKEAIEKFDLSAALTALEKMETDDVVTVLDEKMTQPGAYQIRGNRSIRNTFYDALLSSSFMSDKHNSVLQYANEINETIKKIEKCFDEIRNSLPQCAISQLPKAIQFWSHVELASRKLAGIESAGNKEWEKIEAKLKAGIPTAIPEALMIPLEHGRSMNVDTVYGGIVEALSLTLKMLSFEQKLLHDGKLVAPAMPAITDEHVYKAGAIQLYAASWNALENAANRTLFFNGDVGSAQDAKVSIEHMSEAFHAKFSAPIFFYRELTEVEVYDFMANRRLHTWAMQNTMLMANEKALFGAVMKEGTGVPELTSGFVSKDEAITLTKLSEILSYDVFKDQERFHGLTLREWVRGYCALGLMAAAKQDDCCLVTFEKSEIEQGLRDYKLPEESIPTLIHHLTFGQDSRDLYDSPLIHSEDGKYTLFANVLKTYNLTNVLFSRLSSLTTQFDKKGKGFESRVVSSFVKWGYPCESTKFNIDGAEYEYDALVLIDDTLLLIECKNNLLSSNNAVQAFRYSESIDENIKQIKRLERGLRKRPDIIQSLFHRKLDDLTLVPVILNSMTYSREPVEGVYISDWSALSKFFTESTISRFGLQNGKKIKKQTIHTLWKGKRPTARELLDYLTMPIQLQLMSKFLRCKYFEHPMSESSIFFSQELDFDEEKMLKARGEVPLNKKATKKKIKTRRKKKIKTRRKKTKKR</sequence>
<feature type="compositionally biased region" description="Basic residues" evidence="1">
    <location>
        <begin position="683"/>
        <end position="707"/>
    </location>
</feature>
<dbReference type="AlphaFoldDB" id="A0AAE8KG27"/>
<reference evidence="2 3" key="1">
    <citation type="submission" date="2019-02" db="EMBL/GenBank/DDBJ databases">
        <title>The Batch Genome Submission of Acinetobacter spp. strains.</title>
        <authorList>
            <person name="Qin J."/>
            <person name="Hu Y."/>
            <person name="Ye H."/>
            <person name="Wei L."/>
            <person name="Feng Y."/>
            <person name="Zong Z."/>
        </authorList>
    </citation>
    <scope>NUCLEOTIDE SEQUENCE [LARGE SCALE GENOMIC DNA]</scope>
    <source>
        <strain evidence="2 3">WCHAP100012</strain>
    </source>
</reference>
<accession>A0AAE8KG27</accession>
<evidence type="ECO:0000313" key="2">
    <source>
        <dbReference type="EMBL" id="RZH27633.1"/>
    </source>
</evidence>
<gene>
    <name evidence="2" type="ORF">EXD98_13660</name>
</gene>
<protein>
    <recommendedName>
        <fullName evidence="4">NERD domain-containing protein</fullName>
    </recommendedName>
</protein>
<name>A0AAE8KG27_ACIPI</name>
<dbReference type="Proteomes" id="UP000294065">
    <property type="component" value="Unassembled WGS sequence"/>
</dbReference>
<feature type="region of interest" description="Disordered" evidence="1">
    <location>
        <begin position="677"/>
        <end position="707"/>
    </location>
</feature>
<dbReference type="EMBL" id="SGTH01000005">
    <property type="protein sequence ID" value="RZH27633.1"/>
    <property type="molecule type" value="Genomic_DNA"/>
</dbReference>
<evidence type="ECO:0000313" key="3">
    <source>
        <dbReference type="Proteomes" id="UP000294065"/>
    </source>
</evidence>
<evidence type="ECO:0000256" key="1">
    <source>
        <dbReference type="SAM" id="MobiDB-lite"/>
    </source>
</evidence>
<evidence type="ECO:0008006" key="4">
    <source>
        <dbReference type="Google" id="ProtNLM"/>
    </source>
</evidence>
<dbReference type="RefSeq" id="WP_130173590.1">
    <property type="nucleotide sequence ID" value="NZ_SGTH01000005.1"/>
</dbReference>